<dbReference type="InterPro" id="IPR036388">
    <property type="entry name" value="WH-like_DNA-bd_sf"/>
</dbReference>
<accession>A0ABP1BEB9</accession>
<evidence type="ECO:0000256" key="3">
    <source>
        <dbReference type="ARBA" id="ARBA00023163"/>
    </source>
</evidence>
<dbReference type="Pfam" id="PF05645">
    <property type="entry name" value="RNA_pol_Rpc82"/>
    <property type="match status" value="1"/>
</dbReference>
<evidence type="ECO:0000256" key="1">
    <source>
        <dbReference type="ARBA" id="ARBA00004123"/>
    </source>
</evidence>
<gene>
    <name evidence="9" type="ORF">CSSPJE1EN2_LOCUS15919</name>
</gene>
<dbReference type="PANTHER" id="PTHR12949:SF0">
    <property type="entry name" value="DNA-DIRECTED RNA POLYMERASE III SUBUNIT RPC3"/>
    <property type="match status" value="1"/>
</dbReference>
<dbReference type="InterPro" id="IPR039748">
    <property type="entry name" value="RPC3"/>
</dbReference>
<dbReference type="EMBL" id="OZ023704">
    <property type="protein sequence ID" value="CAK9873391.1"/>
    <property type="molecule type" value="Genomic_DNA"/>
</dbReference>
<dbReference type="InterPro" id="IPR008806">
    <property type="entry name" value="RNA_pol_III_Rpc82_C"/>
</dbReference>
<proteinExistence type="inferred from homology"/>
<evidence type="ECO:0000256" key="4">
    <source>
        <dbReference type="ARBA" id="ARBA00023242"/>
    </source>
</evidence>
<dbReference type="Pfam" id="PF22536">
    <property type="entry name" value="WHD_POLR3C"/>
    <property type="match status" value="1"/>
</dbReference>
<sequence length="549" mass="61355">MATQFGRKLACELIFSHFGESVQKVCESLVYRGQLSLPEIARYTGMNITQLRNCLLVLIQHNCAQAFKVEHEGVGSAPQRVSTSYIALTDNILHRLRFPKFLVLVKEDVGDQAEALIEGLLEHGRLTLEQLIQRAAARGGKAVGEVATAVKDCFGKLLSNHYVERCPAPEPSLRPKIAVEPLKKTPPANGAIGEEQRVMSAAAPTDAERFQVPVSLINMGGTDMEMGDTTPIGQKRKREALQMDTKTAAAVDEKEVLWRVNYEEFIRRLRHQVCVAFVRSRVDSVAGTVLEGMLDATRRLETSAKQHSSVPVSSDTIMNSVRNLPLGQGMTVERLRVGLQQLASDSAGYVSRAGERAGLAEGNQYVVNLHKIVELLRQNEVEGIVLQRYGRECCRIFRLLALKGQLEQKQIGERAMVPKDVRELLYQLLKDHYVQVQEIAKTTEHVASKSIHLWRVNMRAVLHQVLDDMYHAASNLSQRLAHELEKEQEVLGLLRQIDTAKAVGTDIHVPNVNLTNTQQEHVKRISRITTVLEASLLKLDDAILLFHDF</sequence>
<comment type="subunit">
    <text evidence="5">Component of the RNA polymerase III (Pol III) complex consisting of 17 subunits.</text>
</comment>
<organism evidence="9 10">
    <name type="scientific">Sphagnum jensenii</name>
    <dbReference type="NCBI Taxonomy" id="128206"/>
    <lineage>
        <taxon>Eukaryota</taxon>
        <taxon>Viridiplantae</taxon>
        <taxon>Streptophyta</taxon>
        <taxon>Embryophyta</taxon>
        <taxon>Bryophyta</taxon>
        <taxon>Sphagnophytina</taxon>
        <taxon>Sphagnopsida</taxon>
        <taxon>Sphagnales</taxon>
        <taxon>Sphagnaceae</taxon>
        <taxon>Sphagnum</taxon>
    </lineage>
</organism>
<dbReference type="Proteomes" id="UP001497522">
    <property type="component" value="Chromosome 3"/>
</dbReference>
<dbReference type="InterPro" id="IPR013197">
    <property type="entry name" value="RNA_pol_III_RPC82-rel_HTH"/>
</dbReference>
<evidence type="ECO:0000256" key="5">
    <source>
        <dbReference type="RuleBase" id="RU367076"/>
    </source>
</evidence>
<keyword evidence="4 5" id="KW-0539">Nucleus</keyword>
<keyword evidence="10" id="KW-1185">Reference proteome</keyword>
<feature type="domain" description="RNA polymerase III Rpc82 C -terminal" evidence="6">
    <location>
        <begin position="154"/>
        <end position="375"/>
    </location>
</feature>
<dbReference type="PANTHER" id="PTHR12949">
    <property type="entry name" value="RNA POLYMERASE III DNA DIRECTED -RELATED"/>
    <property type="match status" value="1"/>
</dbReference>
<comment type="subcellular location">
    <subcellularLocation>
        <location evidence="1 5">Nucleus</location>
    </subcellularLocation>
</comment>
<comment type="function">
    <text evidence="5">DNA-dependent RNA polymerase catalyzes the transcription of DNA into RNA using the four ribonucleoside triphosphates as substrates. Specific core component of RNA polymerase III which synthesizes small RNAs, such as 5S rRNA and tRNAs.</text>
</comment>
<evidence type="ECO:0000259" key="8">
    <source>
        <dbReference type="Pfam" id="PF22536"/>
    </source>
</evidence>
<dbReference type="Gene3D" id="1.10.10.10">
    <property type="entry name" value="Winged helix-like DNA-binding domain superfamily/Winged helix DNA-binding domain"/>
    <property type="match status" value="4"/>
</dbReference>
<keyword evidence="3 5" id="KW-0804">Transcription</keyword>
<keyword evidence="2 5" id="KW-0240">DNA-directed RNA polymerase</keyword>
<dbReference type="InterPro" id="IPR055207">
    <property type="entry name" value="POLR3C_WHD"/>
</dbReference>
<evidence type="ECO:0000256" key="2">
    <source>
        <dbReference type="ARBA" id="ARBA00022478"/>
    </source>
</evidence>
<evidence type="ECO:0000259" key="6">
    <source>
        <dbReference type="Pfam" id="PF05645"/>
    </source>
</evidence>
<dbReference type="Pfam" id="PF08221">
    <property type="entry name" value="HTH_9"/>
    <property type="match status" value="1"/>
</dbReference>
<comment type="similarity">
    <text evidence="5">Belongs to the eukaryotic RPC3/POLR3C RNA polymerase subunit family.</text>
</comment>
<reference evidence="9" key="1">
    <citation type="submission" date="2024-03" db="EMBL/GenBank/DDBJ databases">
        <authorList>
            <consortium name="ELIXIR-Norway"/>
            <consortium name="Elixir Norway"/>
        </authorList>
    </citation>
    <scope>NUCLEOTIDE SEQUENCE</scope>
</reference>
<evidence type="ECO:0000313" key="9">
    <source>
        <dbReference type="EMBL" id="CAK9873391.1"/>
    </source>
</evidence>
<feature type="domain" description="DNA-directed RNA polymerase III subunit RPC3 winged-helix" evidence="8">
    <location>
        <begin position="381"/>
        <end position="456"/>
    </location>
</feature>
<evidence type="ECO:0000259" key="7">
    <source>
        <dbReference type="Pfam" id="PF08221"/>
    </source>
</evidence>
<name>A0ABP1BEB9_9BRYO</name>
<protein>
    <recommendedName>
        <fullName evidence="5">DNA-directed RNA polymerase III subunit RPC3</fullName>
        <shortName evidence="5">RNA polymerase III subunit C3</shortName>
    </recommendedName>
</protein>
<evidence type="ECO:0000313" key="10">
    <source>
        <dbReference type="Proteomes" id="UP001497522"/>
    </source>
</evidence>
<feature type="domain" description="RNA polymerase III subunit RPC82-related helix-turn-helix" evidence="7">
    <location>
        <begin position="9"/>
        <end position="68"/>
    </location>
</feature>